<feature type="compositionally biased region" description="Basic residues" evidence="1">
    <location>
        <begin position="86"/>
        <end position="106"/>
    </location>
</feature>
<comment type="caution">
    <text evidence="2">The sequence shown here is derived from an EMBL/GenBank/DDBJ whole genome shotgun (WGS) entry which is preliminary data.</text>
</comment>
<dbReference type="EMBL" id="QGNW01000770">
    <property type="protein sequence ID" value="RVW62512.1"/>
    <property type="molecule type" value="Genomic_DNA"/>
</dbReference>
<protein>
    <recommendedName>
        <fullName evidence="4">Retrovirus-related Pol polyprotein from transposon TNT 1-94</fullName>
    </recommendedName>
</protein>
<dbReference type="AlphaFoldDB" id="A0A438FRC8"/>
<accession>A0A438FRC8</accession>
<dbReference type="Proteomes" id="UP000288805">
    <property type="component" value="Unassembled WGS sequence"/>
</dbReference>
<proteinExistence type="predicted"/>
<evidence type="ECO:0000313" key="3">
    <source>
        <dbReference type="Proteomes" id="UP000288805"/>
    </source>
</evidence>
<organism evidence="2 3">
    <name type="scientific">Vitis vinifera</name>
    <name type="common">Grape</name>
    <dbReference type="NCBI Taxonomy" id="29760"/>
    <lineage>
        <taxon>Eukaryota</taxon>
        <taxon>Viridiplantae</taxon>
        <taxon>Streptophyta</taxon>
        <taxon>Embryophyta</taxon>
        <taxon>Tracheophyta</taxon>
        <taxon>Spermatophyta</taxon>
        <taxon>Magnoliopsida</taxon>
        <taxon>eudicotyledons</taxon>
        <taxon>Gunneridae</taxon>
        <taxon>Pentapetalae</taxon>
        <taxon>rosids</taxon>
        <taxon>Vitales</taxon>
        <taxon>Vitaceae</taxon>
        <taxon>Viteae</taxon>
        <taxon>Vitis</taxon>
    </lineage>
</organism>
<reference evidence="2 3" key="1">
    <citation type="journal article" date="2018" name="PLoS Genet.">
        <title>Population sequencing reveals clonal diversity and ancestral inbreeding in the grapevine cultivar Chardonnay.</title>
        <authorList>
            <person name="Roach M.J."/>
            <person name="Johnson D.L."/>
            <person name="Bohlmann J."/>
            <person name="van Vuuren H.J."/>
            <person name="Jones S.J."/>
            <person name="Pretorius I.S."/>
            <person name="Schmidt S.A."/>
            <person name="Borneman A.R."/>
        </authorList>
    </citation>
    <scope>NUCLEOTIDE SEQUENCE [LARGE SCALE GENOMIC DNA]</scope>
    <source>
        <strain evidence="3">cv. Chardonnay</strain>
        <tissue evidence="2">Leaf</tissue>
    </source>
</reference>
<evidence type="ECO:0000256" key="1">
    <source>
        <dbReference type="SAM" id="MobiDB-lite"/>
    </source>
</evidence>
<evidence type="ECO:0000313" key="2">
    <source>
        <dbReference type="EMBL" id="RVW62512.1"/>
    </source>
</evidence>
<evidence type="ECO:0008006" key="4">
    <source>
        <dbReference type="Google" id="ProtNLM"/>
    </source>
</evidence>
<name>A0A438FRC8_VITVI</name>
<gene>
    <name evidence="2" type="ORF">CK203_064009</name>
</gene>
<sequence length="106" mass="11895">MGVATTYEILLSLQEMFGDKDKPTRQVALRIIMNTRMIKGIPVRDHMICMIALFNEMEILGAIIDRETPDSKGVHMAGKDSLGSSRNKKKKNSFRKSKQGKNKAGK</sequence>
<feature type="region of interest" description="Disordered" evidence="1">
    <location>
        <begin position="70"/>
        <end position="106"/>
    </location>
</feature>